<dbReference type="PROSITE" id="PS50949">
    <property type="entry name" value="HTH_GNTR"/>
    <property type="match status" value="1"/>
</dbReference>
<keyword evidence="7" id="KW-1185">Reference proteome</keyword>
<dbReference type="PANTHER" id="PTHR46577">
    <property type="entry name" value="HTH-TYPE TRANSCRIPTIONAL REGULATORY PROTEIN GABR"/>
    <property type="match status" value="1"/>
</dbReference>
<reference evidence="6 7" key="1">
    <citation type="submission" date="2020-08" db="EMBL/GenBank/DDBJ databases">
        <title>Genomic Encyclopedia of Type Strains, Phase III (KMG-III): the genomes of soil and plant-associated and newly described type strains.</title>
        <authorList>
            <person name="Whitman W."/>
        </authorList>
    </citation>
    <scope>NUCLEOTIDE SEQUENCE [LARGE SCALE GENOMIC DNA]</scope>
    <source>
        <strain evidence="6 7">CECT 8840</strain>
    </source>
</reference>
<dbReference type="InterPro" id="IPR051446">
    <property type="entry name" value="HTH_trans_reg/aminotransferase"/>
</dbReference>
<evidence type="ECO:0000313" key="7">
    <source>
        <dbReference type="Proteomes" id="UP000552644"/>
    </source>
</evidence>
<evidence type="ECO:0000259" key="5">
    <source>
        <dbReference type="PROSITE" id="PS50949"/>
    </source>
</evidence>
<evidence type="ECO:0000256" key="1">
    <source>
        <dbReference type="ARBA" id="ARBA00022898"/>
    </source>
</evidence>
<dbReference type="AlphaFoldDB" id="A0A7W7QQ54"/>
<name>A0A7W7QQ54_9ACTN</name>
<dbReference type="InterPro" id="IPR036388">
    <property type="entry name" value="WH-like_DNA-bd_sf"/>
</dbReference>
<keyword evidence="3 6" id="KW-0238">DNA-binding</keyword>
<keyword evidence="1" id="KW-0663">Pyridoxal phosphate</keyword>
<dbReference type="CDD" id="cd07377">
    <property type="entry name" value="WHTH_GntR"/>
    <property type="match status" value="1"/>
</dbReference>
<evidence type="ECO:0000313" key="6">
    <source>
        <dbReference type="EMBL" id="MBB4917737.1"/>
    </source>
</evidence>
<dbReference type="Pfam" id="PF00392">
    <property type="entry name" value="GntR"/>
    <property type="match status" value="1"/>
</dbReference>
<dbReference type="EMBL" id="JACHJP010000005">
    <property type="protein sequence ID" value="MBB4917737.1"/>
    <property type="molecule type" value="Genomic_DNA"/>
</dbReference>
<protein>
    <submittedName>
        <fullName evidence="6">DNA-binding transcriptional regulator YhcF (GntR family)</fullName>
    </submittedName>
</protein>
<dbReference type="GO" id="GO:0003677">
    <property type="term" value="F:DNA binding"/>
    <property type="evidence" value="ECO:0007669"/>
    <property type="project" value="UniProtKB-KW"/>
</dbReference>
<accession>A0A7W7QQ54</accession>
<dbReference type="SUPFAM" id="SSF46785">
    <property type="entry name" value="Winged helix' DNA-binding domain"/>
    <property type="match status" value="1"/>
</dbReference>
<dbReference type="Proteomes" id="UP000552644">
    <property type="component" value="Unassembled WGS sequence"/>
</dbReference>
<evidence type="ECO:0000256" key="3">
    <source>
        <dbReference type="ARBA" id="ARBA00023125"/>
    </source>
</evidence>
<evidence type="ECO:0000256" key="4">
    <source>
        <dbReference type="ARBA" id="ARBA00023163"/>
    </source>
</evidence>
<comment type="caution">
    <text evidence="6">The sequence shown here is derived from an EMBL/GenBank/DDBJ whole genome shotgun (WGS) entry which is preliminary data.</text>
</comment>
<dbReference type="PANTHER" id="PTHR46577:SF1">
    <property type="entry name" value="HTH-TYPE TRANSCRIPTIONAL REGULATORY PROTEIN GABR"/>
    <property type="match status" value="1"/>
</dbReference>
<keyword evidence="4" id="KW-0804">Transcription</keyword>
<sequence>MIEVDVTSPSPPYEQIRAQFAELIRCGVLAVGTRLPPVRQLAADLGLAAGTVARAYKELEQAGYVTGKRGGGTRVLPQSEPQTARAELIRDHARAYLAEVTRLGGSPEEAIVALSNAVAALHPAAPQGPFARAVIAAPTVPVRSRDSAVADMPVSSTGGDAR</sequence>
<feature type="domain" description="HTH gntR-type" evidence="5">
    <location>
        <begin position="10"/>
        <end position="78"/>
    </location>
</feature>
<dbReference type="SMART" id="SM00345">
    <property type="entry name" value="HTH_GNTR"/>
    <property type="match status" value="1"/>
</dbReference>
<dbReference type="RefSeq" id="WP_184718295.1">
    <property type="nucleotide sequence ID" value="NZ_JACHJP010000005.1"/>
</dbReference>
<dbReference type="InterPro" id="IPR036390">
    <property type="entry name" value="WH_DNA-bd_sf"/>
</dbReference>
<gene>
    <name evidence="6" type="ORF">FHS44_004857</name>
</gene>
<dbReference type="GO" id="GO:0003700">
    <property type="term" value="F:DNA-binding transcription factor activity"/>
    <property type="evidence" value="ECO:0007669"/>
    <property type="project" value="InterPro"/>
</dbReference>
<proteinExistence type="predicted"/>
<dbReference type="InterPro" id="IPR000524">
    <property type="entry name" value="Tscrpt_reg_HTH_GntR"/>
</dbReference>
<organism evidence="6 7">
    <name type="scientific">Streptosporangium saharense</name>
    <dbReference type="NCBI Taxonomy" id="1706840"/>
    <lineage>
        <taxon>Bacteria</taxon>
        <taxon>Bacillati</taxon>
        <taxon>Actinomycetota</taxon>
        <taxon>Actinomycetes</taxon>
        <taxon>Streptosporangiales</taxon>
        <taxon>Streptosporangiaceae</taxon>
        <taxon>Streptosporangium</taxon>
    </lineage>
</organism>
<evidence type="ECO:0000256" key="2">
    <source>
        <dbReference type="ARBA" id="ARBA00023015"/>
    </source>
</evidence>
<keyword evidence="2" id="KW-0805">Transcription regulation</keyword>
<dbReference type="Gene3D" id="1.10.10.10">
    <property type="entry name" value="Winged helix-like DNA-binding domain superfamily/Winged helix DNA-binding domain"/>
    <property type="match status" value="1"/>
</dbReference>